<comment type="subcellular location">
    <subcellularLocation>
        <location evidence="1">Cell membrane</location>
        <topology evidence="1">Multi-pass membrane protein</topology>
    </subcellularLocation>
</comment>
<sequence length="485" mass="52337">MTPSSTAPRRRREELSAQDWKAFTAAWLGYAMDGFDFVLITLVLTEIARDFDLSPVTAATLVSAAFVSRWFGGLAIGALGDRFGRRPAMVLSITLYAVGTALCGFAWDYWSLFAFRMVVGLGMAGEYTAGATYVIESWPKHLRNTASGLLLSGYPIGTVLAAECYAWVVPNSNWRVLFWIGILPVVLAVWLRRRLPEAKDWQEAYGRGERPVSATGMLFSGRRALWNLPLCVGAALAVFLVLRDQSVLVGLLLVVVIAACFVALAVQFAGRLWPVLVALMVTVFCAFLYSWPLQSLLPTYLKTELHYDPGQVSDALLYAGLGYAAGSVLTGWLGDRFGTRRAYAGMLVASLAVVWPVFAIGEGNTVALWVLLFLLLATSQGASGVLPKYVSEHYPIRFRAAGLGFSYNVGALGGAAAPVLGTRLAEPFGLGTAIAVLALGLTAVVVLLVGLDVPARIQRWADARRAARSPGPPRFPHSPETSEKV</sequence>
<feature type="transmembrane region" description="Helical" evidence="6">
    <location>
        <begin position="88"/>
        <end position="107"/>
    </location>
</feature>
<reference evidence="9" key="1">
    <citation type="journal article" date="2019" name="Int. J. Syst. Evol. Microbiol.">
        <title>The Global Catalogue of Microorganisms (GCM) 10K type strain sequencing project: providing services to taxonomists for standard genome sequencing and annotation.</title>
        <authorList>
            <consortium name="The Broad Institute Genomics Platform"/>
            <consortium name="The Broad Institute Genome Sequencing Center for Infectious Disease"/>
            <person name="Wu L."/>
            <person name="Ma J."/>
        </authorList>
    </citation>
    <scope>NUCLEOTIDE SEQUENCE [LARGE SCALE GENOMIC DNA]</scope>
    <source>
        <strain evidence="9">JCM 6305</strain>
    </source>
</reference>
<keyword evidence="9" id="KW-1185">Reference proteome</keyword>
<evidence type="ECO:0000313" key="8">
    <source>
        <dbReference type="EMBL" id="GAA2431728.1"/>
    </source>
</evidence>
<feature type="transmembrane region" description="Helical" evidence="6">
    <location>
        <begin position="224"/>
        <end position="242"/>
    </location>
</feature>
<evidence type="ECO:0000256" key="3">
    <source>
        <dbReference type="ARBA" id="ARBA00022989"/>
    </source>
</evidence>
<evidence type="ECO:0000259" key="7">
    <source>
        <dbReference type="PROSITE" id="PS50850"/>
    </source>
</evidence>
<feature type="transmembrane region" description="Helical" evidence="6">
    <location>
        <begin position="427"/>
        <end position="451"/>
    </location>
</feature>
<protein>
    <submittedName>
        <fullName evidence="8">MFS transporter</fullName>
    </submittedName>
</protein>
<dbReference type="NCBIfam" id="NF003024">
    <property type="entry name" value="PRK03893.1"/>
    <property type="match status" value="1"/>
</dbReference>
<feature type="transmembrane region" description="Helical" evidence="6">
    <location>
        <begin position="315"/>
        <end position="334"/>
    </location>
</feature>
<dbReference type="SUPFAM" id="SSF103473">
    <property type="entry name" value="MFS general substrate transporter"/>
    <property type="match status" value="1"/>
</dbReference>
<evidence type="ECO:0000256" key="6">
    <source>
        <dbReference type="SAM" id="Phobius"/>
    </source>
</evidence>
<accession>A0ABP5WRF1</accession>
<dbReference type="Pfam" id="PF07690">
    <property type="entry name" value="MFS_1"/>
    <property type="match status" value="2"/>
</dbReference>
<keyword evidence="3 6" id="KW-1133">Transmembrane helix</keyword>
<dbReference type="InterPro" id="IPR011701">
    <property type="entry name" value="MFS"/>
</dbReference>
<feature type="transmembrane region" description="Helical" evidence="6">
    <location>
        <begin position="147"/>
        <end position="168"/>
    </location>
</feature>
<feature type="transmembrane region" description="Helical" evidence="6">
    <location>
        <begin position="20"/>
        <end position="44"/>
    </location>
</feature>
<feature type="transmembrane region" description="Helical" evidence="6">
    <location>
        <begin position="113"/>
        <end position="135"/>
    </location>
</feature>
<feature type="region of interest" description="Disordered" evidence="5">
    <location>
        <begin position="464"/>
        <end position="485"/>
    </location>
</feature>
<dbReference type="PROSITE" id="PS50850">
    <property type="entry name" value="MFS"/>
    <property type="match status" value="1"/>
</dbReference>
<dbReference type="Proteomes" id="UP001501638">
    <property type="component" value="Unassembled WGS sequence"/>
</dbReference>
<feature type="transmembrane region" description="Helical" evidence="6">
    <location>
        <begin position="341"/>
        <end position="360"/>
    </location>
</feature>
<evidence type="ECO:0000313" key="9">
    <source>
        <dbReference type="Proteomes" id="UP001501638"/>
    </source>
</evidence>
<evidence type="ECO:0000256" key="4">
    <source>
        <dbReference type="ARBA" id="ARBA00023136"/>
    </source>
</evidence>
<evidence type="ECO:0000256" key="5">
    <source>
        <dbReference type="SAM" id="MobiDB-lite"/>
    </source>
</evidence>
<feature type="transmembrane region" description="Helical" evidence="6">
    <location>
        <begin position="56"/>
        <end position="76"/>
    </location>
</feature>
<feature type="transmembrane region" description="Helical" evidence="6">
    <location>
        <begin position="174"/>
        <end position="191"/>
    </location>
</feature>
<dbReference type="InterPro" id="IPR036259">
    <property type="entry name" value="MFS_trans_sf"/>
</dbReference>
<comment type="caution">
    <text evidence="8">The sequence shown here is derived from an EMBL/GenBank/DDBJ whole genome shotgun (WGS) entry which is preliminary data.</text>
</comment>
<name>A0ABP5WRF1_9ACTN</name>
<keyword evidence="2 6" id="KW-0812">Transmembrane</keyword>
<keyword evidence="4 6" id="KW-0472">Membrane</keyword>
<feature type="transmembrane region" description="Helical" evidence="6">
    <location>
        <begin position="366"/>
        <end position="386"/>
    </location>
</feature>
<dbReference type="CDD" id="cd17316">
    <property type="entry name" value="MFS_SV2_like"/>
    <property type="match status" value="1"/>
</dbReference>
<feature type="transmembrane region" description="Helical" evidence="6">
    <location>
        <begin position="273"/>
        <end position="291"/>
    </location>
</feature>
<dbReference type="PANTHER" id="PTHR23508">
    <property type="entry name" value="CARBOXYLIC ACID TRANSPORTER PROTEIN HOMOLOG"/>
    <property type="match status" value="1"/>
</dbReference>
<feature type="transmembrane region" description="Helical" evidence="6">
    <location>
        <begin position="248"/>
        <end position="266"/>
    </location>
</feature>
<feature type="domain" description="Major facilitator superfamily (MFS) profile" evidence="7">
    <location>
        <begin position="22"/>
        <end position="458"/>
    </location>
</feature>
<dbReference type="InterPro" id="IPR020846">
    <property type="entry name" value="MFS_dom"/>
</dbReference>
<dbReference type="Gene3D" id="1.20.1250.20">
    <property type="entry name" value="MFS general substrate transporter like domains"/>
    <property type="match status" value="2"/>
</dbReference>
<gene>
    <name evidence="8" type="ORF">GCM10010405_13290</name>
</gene>
<organism evidence="8 9">
    <name type="scientific">Streptomyces macrosporus</name>
    <dbReference type="NCBI Taxonomy" id="44032"/>
    <lineage>
        <taxon>Bacteria</taxon>
        <taxon>Bacillati</taxon>
        <taxon>Actinomycetota</taxon>
        <taxon>Actinomycetes</taxon>
        <taxon>Kitasatosporales</taxon>
        <taxon>Streptomycetaceae</taxon>
        <taxon>Streptomyces</taxon>
    </lineage>
</organism>
<evidence type="ECO:0000256" key="2">
    <source>
        <dbReference type="ARBA" id="ARBA00022692"/>
    </source>
</evidence>
<dbReference type="EMBL" id="BAAASZ010000011">
    <property type="protein sequence ID" value="GAA2431728.1"/>
    <property type="molecule type" value="Genomic_DNA"/>
</dbReference>
<feature type="transmembrane region" description="Helical" evidence="6">
    <location>
        <begin position="398"/>
        <end position="421"/>
    </location>
</feature>
<evidence type="ECO:0000256" key="1">
    <source>
        <dbReference type="ARBA" id="ARBA00004651"/>
    </source>
</evidence>
<proteinExistence type="predicted"/>
<dbReference type="RefSeq" id="WP_344321156.1">
    <property type="nucleotide sequence ID" value="NZ_BAAASZ010000011.1"/>
</dbReference>
<dbReference type="PANTHER" id="PTHR23508:SF3">
    <property type="entry name" value="SIALIC ACID TRANSPORTER NANT"/>
    <property type="match status" value="1"/>
</dbReference>